<dbReference type="EMBL" id="MJEQ01037193">
    <property type="protein sequence ID" value="OIS96800.1"/>
    <property type="molecule type" value="Genomic_DNA"/>
</dbReference>
<keyword evidence="2" id="KW-0325">Glycoprotein</keyword>
<name>A0A1J6INS2_NICAT</name>
<comment type="caution">
    <text evidence="4">The sequence shown here is derived from an EMBL/GenBank/DDBJ whole genome shotgun (WGS) entry which is preliminary data.</text>
</comment>
<dbReference type="InterPro" id="IPR001480">
    <property type="entry name" value="Bulb-type_lectin_dom"/>
</dbReference>
<keyword evidence="5" id="KW-1185">Reference proteome</keyword>
<reference evidence="4" key="1">
    <citation type="submission" date="2016-11" db="EMBL/GenBank/DDBJ databases">
        <title>The genome of Nicotiana attenuata.</title>
        <authorList>
            <person name="Xu S."/>
            <person name="Brockmoeller T."/>
            <person name="Gaquerel E."/>
            <person name="Navarro A."/>
            <person name="Kuhl H."/>
            <person name="Gase K."/>
            <person name="Ling Z."/>
            <person name="Zhou W."/>
            <person name="Kreitzer C."/>
            <person name="Stanke M."/>
            <person name="Tang H."/>
            <person name="Lyons E."/>
            <person name="Pandey P."/>
            <person name="Pandey S.P."/>
            <person name="Timmermann B."/>
            <person name="Baldwin I.T."/>
        </authorList>
    </citation>
    <scope>NUCLEOTIDE SEQUENCE [LARGE SCALE GENOMIC DNA]</scope>
    <source>
        <strain evidence="4">UT</strain>
    </source>
</reference>
<dbReference type="Gene3D" id="2.90.10.10">
    <property type="entry name" value="Bulb-type lectin domain"/>
    <property type="match status" value="1"/>
</dbReference>
<dbReference type="STRING" id="49451.A0A1J6INS2"/>
<protein>
    <submittedName>
        <fullName evidence="4">G-type lectin s-receptor-like serinethreonine-protein kinase</fullName>
    </submittedName>
</protein>
<gene>
    <name evidence="4" type="ORF">A4A49_01390</name>
</gene>
<dbReference type="SMR" id="A0A1J6INS2"/>
<accession>A0A1J6INS2</accession>
<dbReference type="Proteomes" id="UP000187609">
    <property type="component" value="Unassembled WGS sequence"/>
</dbReference>
<feature type="domain" description="Bulb-type lectin" evidence="3">
    <location>
        <begin position="1"/>
        <end position="57"/>
    </location>
</feature>
<evidence type="ECO:0000256" key="1">
    <source>
        <dbReference type="ARBA" id="ARBA00022729"/>
    </source>
</evidence>
<dbReference type="SUPFAM" id="SSF51110">
    <property type="entry name" value="alpha-D-mannose-specific plant lectins"/>
    <property type="match status" value="1"/>
</dbReference>
<dbReference type="Gramene" id="OIS96800">
    <property type="protein sequence ID" value="OIS96800"/>
    <property type="gene ID" value="A4A49_01390"/>
</dbReference>
<organism evidence="4 5">
    <name type="scientific">Nicotiana attenuata</name>
    <name type="common">Coyote tobacco</name>
    <dbReference type="NCBI Taxonomy" id="49451"/>
    <lineage>
        <taxon>Eukaryota</taxon>
        <taxon>Viridiplantae</taxon>
        <taxon>Streptophyta</taxon>
        <taxon>Embryophyta</taxon>
        <taxon>Tracheophyta</taxon>
        <taxon>Spermatophyta</taxon>
        <taxon>Magnoliopsida</taxon>
        <taxon>eudicotyledons</taxon>
        <taxon>Gunneridae</taxon>
        <taxon>Pentapetalae</taxon>
        <taxon>asterids</taxon>
        <taxon>lamiids</taxon>
        <taxon>Solanales</taxon>
        <taxon>Solanaceae</taxon>
        <taxon>Nicotianoideae</taxon>
        <taxon>Nicotianeae</taxon>
        <taxon>Nicotiana</taxon>
    </lineage>
</organism>
<evidence type="ECO:0000313" key="4">
    <source>
        <dbReference type="EMBL" id="OIS96800.1"/>
    </source>
</evidence>
<evidence type="ECO:0000259" key="3">
    <source>
        <dbReference type="PROSITE" id="PS50927"/>
    </source>
</evidence>
<dbReference type="PANTHER" id="PTHR32444:SF191">
    <property type="entry name" value="RECEPTOR-LIKE SERINE_THREONINE-PROTEIN KINASE"/>
    <property type="match status" value="1"/>
</dbReference>
<dbReference type="AlphaFoldDB" id="A0A1J6INS2"/>
<evidence type="ECO:0000313" key="5">
    <source>
        <dbReference type="Proteomes" id="UP000187609"/>
    </source>
</evidence>
<dbReference type="InterPro" id="IPR036426">
    <property type="entry name" value="Bulb-type_lectin_dom_sf"/>
</dbReference>
<proteinExistence type="predicted"/>
<evidence type="ECO:0000256" key="2">
    <source>
        <dbReference type="ARBA" id="ARBA00023180"/>
    </source>
</evidence>
<keyword evidence="1" id="KW-0732">Signal</keyword>
<dbReference type="PROSITE" id="PS50927">
    <property type="entry name" value="BULB_LECTIN"/>
    <property type="match status" value="1"/>
</dbReference>
<dbReference type="GO" id="GO:0016301">
    <property type="term" value="F:kinase activity"/>
    <property type="evidence" value="ECO:0007669"/>
    <property type="project" value="UniProtKB-KW"/>
</dbReference>
<dbReference type="PANTHER" id="PTHR32444">
    <property type="entry name" value="BULB-TYPE LECTIN DOMAIN-CONTAINING PROTEIN"/>
    <property type="match status" value="1"/>
</dbReference>
<dbReference type="Pfam" id="PF01453">
    <property type="entry name" value="B_lectin"/>
    <property type="match status" value="1"/>
</dbReference>
<dbReference type="GO" id="GO:0030246">
    <property type="term" value="F:carbohydrate binding"/>
    <property type="evidence" value="ECO:0007669"/>
    <property type="project" value="UniProtKB-KW"/>
</dbReference>
<sequence length="124" mass="14026">MLNFKRQGLLTLQNGSSRVIWSSNATGRVQNPTAQLLDSGNLVVRDATANYLRQSFEYPGDIALPGMKVGIDLKTGFHRSLWSWKSRNDPSRDEFTCTFHPRGFLQIFIMNGSFERYRAGPQNG</sequence>
<dbReference type="OMA" id="MNSSIEP"/>